<dbReference type="Pfam" id="PF09946">
    <property type="entry name" value="DUF2178"/>
    <property type="match status" value="1"/>
</dbReference>
<accession>A0A327Y6M5</accession>
<keyword evidence="1" id="KW-0812">Transmembrane</keyword>
<evidence type="ECO:0000313" key="3">
    <source>
        <dbReference type="Proteomes" id="UP000248555"/>
    </source>
</evidence>
<feature type="transmembrane region" description="Helical" evidence="1">
    <location>
        <begin position="102"/>
        <end position="122"/>
    </location>
</feature>
<evidence type="ECO:0008006" key="4">
    <source>
        <dbReference type="Google" id="ProtNLM"/>
    </source>
</evidence>
<dbReference type="AlphaFoldDB" id="A0A327Y6M5"/>
<gene>
    <name evidence="2" type="ORF">B0I26_11927</name>
</gene>
<dbReference type="InterPro" id="IPR019235">
    <property type="entry name" value="DUF2178_TM"/>
</dbReference>
<evidence type="ECO:0000256" key="1">
    <source>
        <dbReference type="SAM" id="Phobius"/>
    </source>
</evidence>
<feature type="transmembrane region" description="Helical" evidence="1">
    <location>
        <begin position="34"/>
        <end position="53"/>
    </location>
</feature>
<reference evidence="2 3" key="1">
    <citation type="submission" date="2018-06" db="EMBL/GenBank/DDBJ databases">
        <title>Genomic Encyclopedia of Type Strains, Phase III (KMG-III): the genomes of soil and plant-associated and newly described type strains.</title>
        <authorList>
            <person name="Whitman W."/>
        </authorList>
    </citation>
    <scope>NUCLEOTIDE SEQUENCE [LARGE SCALE GENOMIC DNA]</scope>
    <source>
        <strain evidence="2 3">CGMCC 1.8979</strain>
    </source>
</reference>
<proteinExistence type="predicted"/>
<organism evidence="2 3">
    <name type="scientific">Paranoxybacillus vitaminiphilus</name>
    <dbReference type="NCBI Taxonomy" id="581036"/>
    <lineage>
        <taxon>Bacteria</taxon>
        <taxon>Bacillati</taxon>
        <taxon>Bacillota</taxon>
        <taxon>Bacilli</taxon>
        <taxon>Bacillales</taxon>
        <taxon>Anoxybacillaceae</taxon>
        <taxon>Paranoxybacillus</taxon>
    </lineage>
</organism>
<keyword evidence="3" id="KW-1185">Reference proteome</keyword>
<dbReference type="RefSeq" id="WP_220084985.1">
    <property type="nucleotide sequence ID" value="NZ_QLMH01000019.1"/>
</dbReference>
<evidence type="ECO:0000313" key="2">
    <source>
        <dbReference type="EMBL" id="RAK15666.1"/>
    </source>
</evidence>
<comment type="caution">
    <text evidence="2">The sequence shown here is derived from an EMBL/GenBank/DDBJ whole genome shotgun (WGS) entry which is preliminary data.</text>
</comment>
<keyword evidence="1" id="KW-0472">Membrane</keyword>
<keyword evidence="1" id="KW-1133">Transmembrane helix</keyword>
<feature type="transmembrane region" description="Helical" evidence="1">
    <location>
        <begin position="74"/>
        <end position="90"/>
    </location>
</feature>
<dbReference type="Proteomes" id="UP000248555">
    <property type="component" value="Unassembled WGS sequence"/>
</dbReference>
<sequence length="127" mass="14192">MKKVSIIVSSILLFFVIGFGGYKWFTAGEIDGNTIFAASIAIAYLFNSLTWGNPQGKEEKDELDLHITAQSAKIAYLVLMILSAAILFASEGVFDLKDIKNIPLLLVVCLTFVVWPVTEFFYARKYK</sequence>
<dbReference type="EMBL" id="QLMH01000019">
    <property type="protein sequence ID" value="RAK15666.1"/>
    <property type="molecule type" value="Genomic_DNA"/>
</dbReference>
<protein>
    <recommendedName>
        <fullName evidence="4">DUF2178 domain-containing protein</fullName>
    </recommendedName>
</protein>
<name>A0A327Y6M5_9BACL</name>